<protein>
    <submittedName>
        <fullName evidence="3">Uncharacterized protein</fullName>
    </submittedName>
</protein>
<dbReference type="AlphaFoldDB" id="A0A8J5NNR1"/>
<organism evidence="3 5">
    <name type="scientific">Fusarium oxysporum f. sp. rapae</name>
    <dbReference type="NCBI Taxonomy" id="485398"/>
    <lineage>
        <taxon>Eukaryota</taxon>
        <taxon>Fungi</taxon>
        <taxon>Dikarya</taxon>
        <taxon>Ascomycota</taxon>
        <taxon>Pezizomycotina</taxon>
        <taxon>Sordariomycetes</taxon>
        <taxon>Hypocreomycetidae</taxon>
        <taxon>Hypocreales</taxon>
        <taxon>Nectriaceae</taxon>
        <taxon>Fusarium</taxon>
        <taxon>Fusarium oxysporum species complex</taxon>
    </lineage>
</organism>
<dbReference type="EMBL" id="JAELUQ010000009">
    <property type="protein sequence ID" value="KAG7408677.1"/>
    <property type="molecule type" value="Genomic_DNA"/>
</dbReference>
<evidence type="ECO:0000313" key="4">
    <source>
        <dbReference type="EMBL" id="KAG7408677.1"/>
    </source>
</evidence>
<dbReference type="EMBL" id="JAELUQ010000009">
    <property type="protein sequence ID" value="KAG7408471.1"/>
    <property type="molecule type" value="Genomic_DNA"/>
</dbReference>
<evidence type="ECO:0000313" key="5">
    <source>
        <dbReference type="Proteomes" id="UP000694050"/>
    </source>
</evidence>
<proteinExistence type="predicted"/>
<evidence type="ECO:0000313" key="2">
    <source>
        <dbReference type="EMBL" id="KAG7408471.1"/>
    </source>
</evidence>
<accession>A0A8J5NNR1</accession>
<evidence type="ECO:0000256" key="1">
    <source>
        <dbReference type="SAM" id="Coils"/>
    </source>
</evidence>
<reference evidence="3" key="1">
    <citation type="submission" date="2021-04" db="EMBL/GenBank/DDBJ databases">
        <title>First draft genome resource for Brassicaceae pathogens Fusarium oxysporum f. sp. raphani and Fusarium oxysporum f. sp. rapae.</title>
        <authorList>
            <person name="Asai S."/>
        </authorList>
    </citation>
    <scope>NUCLEOTIDE SEQUENCE</scope>
    <source>
        <strain evidence="3">Tf1208</strain>
    </source>
</reference>
<comment type="caution">
    <text evidence="3">The sequence shown here is derived from an EMBL/GenBank/DDBJ whole genome shotgun (WGS) entry which is preliminary data.</text>
</comment>
<feature type="coiled-coil region" evidence="1">
    <location>
        <begin position="102"/>
        <end position="150"/>
    </location>
</feature>
<sequence length="212" mass="24019">MCWVVTRSLPSPGSCPQGLQATKREIRSRVSKRVNRPKVASERREDISNLIHKFGFEMPRCSACFRANRPQCVVSEGKQRCDFCVSKKYTNCDFGGVTSQAFARVSREKDRIDEQKEQAEADLQEALARLQRLRRQEKHLREKAAEMIRRGCEDLDELEALEKQESVDRQAAESSALNDIQLLEDHGVIDWSAVPDSFFLGVDGSSSEVAGR</sequence>
<gene>
    <name evidence="3" type="ORF">Forpe1208_v011826</name>
    <name evidence="2" type="ORF">Forpe1208_v012143</name>
    <name evidence="4" type="ORF">Forpe1208_v012272</name>
</gene>
<keyword evidence="1" id="KW-0175">Coiled coil</keyword>
<evidence type="ECO:0000313" key="3">
    <source>
        <dbReference type="EMBL" id="KAG7408509.1"/>
    </source>
</evidence>
<dbReference type="EMBL" id="JAELUQ010000009">
    <property type="protein sequence ID" value="KAG7408509.1"/>
    <property type="molecule type" value="Genomic_DNA"/>
</dbReference>
<dbReference type="Proteomes" id="UP000694050">
    <property type="component" value="Unassembled WGS sequence"/>
</dbReference>
<name>A0A8J5NNR1_FUSOX</name>